<dbReference type="PANTHER" id="PTHR43827:SF3">
    <property type="entry name" value="NADP-DEPENDENT OXIDOREDUCTASE DOMAIN-CONTAINING PROTEIN"/>
    <property type="match status" value="1"/>
</dbReference>
<feature type="site" description="Lowers pKa of active site Tyr" evidence="6">
    <location>
        <position position="82"/>
    </location>
</feature>
<evidence type="ECO:0000256" key="3">
    <source>
        <dbReference type="ARBA" id="ARBA00023002"/>
    </source>
</evidence>
<dbReference type="PANTHER" id="PTHR43827">
    <property type="entry name" value="2,5-DIKETO-D-GLUCONIC ACID REDUCTASE"/>
    <property type="match status" value="1"/>
</dbReference>
<feature type="binding site" evidence="5">
    <location>
        <position position="115"/>
    </location>
    <ligand>
        <name>substrate</name>
    </ligand>
</feature>
<organism evidence="8 9">
    <name type="scientific">Microcella pacifica</name>
    <dbReference type="NCBI Taxonomy" id="2591847"/>
    <lineage>
        <taxon>Bacteria</taxon>
        <taxon>Bacillati</taxon>
        <taxon>Actinomycetota</taxon>
        <taxon>Actinomycetes</taxon>
        <taxon>Micrococcales</taxon>
        <taxon>Microbacteriaceae</taxon>
        <taxon>Microcella</taxon>
    </lineage>
</organism>
<comment type="caution">
    <text evidence="8">The sequence shown here is derived from an EMBL/GenBank/DDBJ whole genome shotgun (WGS) entry which is preliminary data.</text>
</comment>
<keyword evidence="9" id="KW-1185">Reference proteome</keyword>
<dbReference type="PIRSF" id="PIRSF000097">
    <property type="entry name" value="AKR"/>
    <property type="match status" value="1"/>
</dbReference>
<feature type="domain" description="NADP-dependent oxidoreductase" evidence="7">
    <location>
        <begin position="24"/>
        <end position="267"/>
    </location>
</feature>
<dbReference type="InterPro" id="IPR020471">
    <property type="entry name" value="AKR"/>
</dbReference>
<keyword evidence="3" id="KW-0560">Oxidoreductase</keyword>
<dbReference type="Gene3D" id="3.20.20.100">
    <property type="entry name" value="NADP-dependent oxidoreductase domain"/>
    <property type="match status" value="1"/>
</dbReference>
<accession>A0A9E5MLG6</accession>
<dbReference type="InterPro" id="IPR023210">
    <property type="entry name" value="NADP_OxRdtase_dom"/>
</dbReference>
<dbReference type="PROSITE" id="PS00798">
    <property type="entry name" value="ALDOKETO_REDUCTASE_1"/>
    <property type="match status" value="1"/>
</dbReference>
<evidence type="ECO:0000256" key="2">
    <source>
        <dbReference type="ARBA" id="ARBA00022857"/>
    </source>
</evidence>
<dbReference type="Proteomes" id="UP000818266">
    <property type="component" value="Unassembled WGS sequence"/>
</dbReference>
<dbReference type="PRINTS" id="PR00069">
    <property type="entry name" value="ALDKETRDTASE"/>
</dbReference>
<dbReference type="InterPro" id="IPR018170">
    <property type="entry name" value="Aldo/ket_reductase_CS"/>
</dbReference>
<dbReference type="EMBL" id="VIKT02000032">
    <property type="protein sequence ID" value="NHF64066.1"/>
    <property type="molecule type" value="Genomic_DNA"/>
</dbReference>
<dbReference type="GO" id="GO:0016616">
    <property type="term" value="F:oxidoreductase activity, acting on the CH-OH group of donors, NAD or NADP as acceptor"/>
    <property type="evidence" value="ECO:0007669"/>
    <property type="project" value="UniProtKB-ARBA"/>
</dbReference>
<dbReference type="Pfam" id="PF00248">
    <property type="entry name" value="Aldo_ket_red"/>
    <property type="match status" value="1"/>
</dbReference>
<evidence type="ECO:0000256" key="1">
    <source>
        <dbReference type="ARBA" id="ARBA00007905"/>
    </source>
</evidence>
<dbReference type="SUPFAM" id="SSF51430">
    <property type="entry name" value="NAD(P)-linked oxidoreductase"/>
    <property type="match status" value="1"/>
</dbReference>
<dbReference type="InterPro" id="IPR036812">
    <property type="entry name" value="NAD(P)_OxRdtase_dom_sf"/>
</dbReference>
<keyword evidence="2" id="KW-0521">NADP</keyword>
<dbReference type="OrthoDB" id="9804790at2"/>
<feature type="active site" description="Proton donor" evidence="4">
    <location>
        <position position="57"/>
    </location>
</feature>
<evidence type="ECO:0000256" key="6">
    <source>
        <dbReference type="PIRSR" id="PIRSR000097-3"/>
    </source>
</evidence>
<evidence type="ECO:0000256" key="5">
    <source>
        <dbReference type="PIRSR" id="PIRSR000097-2"/>
    </source>
</evidence>
<name>A0A9E5MLG6_9MICO</name>
<dbReference type="FunFam" id="3.20.20.100:FF:000002">
    <property type="entry name" value="2,5-diketo-D-gluconic acid reductase A"/>
    <property type="match status" value="1"/>
</dbReference>
<evidence type="ECO:0000313" key="8">
    <source>
        <dbReference type="EMBL" id="NHF64066.1"/>
    </source>
</evidence>
<gene>
    <name evidence="8" type="ORF">FK219_012620</name>
</gene>
<evidence type="ECO:0000313" key="9">
    <source>
        <dbReference type="Proteomes" id="UP000818266"/>
    </source>
</evidence>
<reference evidence="8 9" key="1">
    <citation type="submission" date="2020-03" db="EMBL/GenBank/DDBJ databases">
        <title>Chryseoglobus sp. isolated from a deep-sea seamount.</title>
        <authorList>
            <person name="Zhang D.-C."/>
        </authorList>
    </citation>
    <scope>NUCLEOTIDE SEQUENCE [LARGE SCALE GENOMIC DNA]</scope>
    <source>
        <strain evidence="8 9">KN1116</strain>
    </source>
</reference>
<protein>
    <submittedName>
        <fullName evidence="8">Aldo/keto reductase</fullName>
    </submittedName>
</protein>
<comment type="similarity">
    <text evidence="1">Belongs to the aldo/keto reductase family.</text>
</comment>
<proteinExistence type="inferred from homology"/>
<dbReference type="AlphaFoldDB" id="A0A9E5MLG6"/>
<evidence type="ECO:0000256" key="4">
    <source>
        <dbReference type="PIRSR" id="PIRSR000097-1"/>
    </source>
</evidence>
<evidence type="ECO:0000259" key="7">
    <source>
        <dbReference type="Pfam" id="PF00248"/>
    </source>
</evidence>
<sequence>MRTRRWRTVPCMPALTDGTTLPDIGFGTYPLRGEEATSAVLSALEVGYRLIDSAVNYRNEDAVGRAIARTDVPREEIIVATKIPGRDHGFDSTLASFDRSTDALGLEHIDLYLIHWPNPRVDQYVDTWRAMVRLQEEGRVGSIGVSNFTPEYLTRVADATGVMPALNQVELHPFFPQVELRAFHEQHGIVTEAGSPLGKAAPVKESAPVADAAAAHGVTPAQVILRWHQQVGSLPIPKSGDPGRQRENLDLGGFTLADEEVAAITALGRPDGRLFGGDPTTHQEM</sequence>